<gene>
    <name evidence="2" type="ORF">DIE28_09185</name>
</gene>
<organism evidence="2 3">
    <name type="scientific">Paracoccus thiocyanatus</name>
    <dbReference type="NCBI Taxonomy" id="34006"/>
    <lineage>
        <taxon>Bacteria</taxon>
        <taxon>Pseudomonadati</taxon>
        <taxon>Pseudomonadota</taxon>
        <taxon>Alphaproteobacteria</taxon>
        <taxon>Rhodobacterales</taxon>
        <taxon>Paracoccaceae</taxon>
        <taxon>Paracoccus</taxon>
    </lineage>
</organism>
<dbReference type="Proteomes" id="UP000256679">
    <property type="component" value="Unassembled WGS sequence"/>
</dbReference>
<dbReference type="Pfam" id="PF01370">
    <property type="entry name" value="Epimerase"/>
    <property type="match status" value="1"/>
</dbReference>
<dbReference type="EMBL" id="QFCQ01000043">
    <property type="protein sequence ID" value="RDW13239.1"/>
    <property type="molecule type" value="Genomic_DNA"/>
</dbReference>
<sequence length="311" mass="33936">MVRNRPGFAAMKLLQIEGDDKPVILLFGLGLIGGAVDRALRLRFGARGVEFSYDWHDAPLRRAQADAIAAALPPRMPAVLVWAGGQSGFGSDPAQMRQETALVEELIRMAQALRRDRPVDFHMISSAGGLFESQTHCSSATPPRPLRAYGAGKLAQEQALARAQGLDRRHVYRPSSVYGATRSKRVGLVAALVANGLAGRTTRIFGNPNTLRDYVLADDVGHYIARRIAAPEDRAEMQVLLLARGRPASVFEVIERVRERVERPLLLQFDPHPSNMQDMSFLPSALPADWQATSLVAGISRIATMARSGLA</sequence>
<protein>
    <recommendedName>
        <fullName evidence="1">NAD-dependent epimerase/dehydratase domain-containing protein</fullName>
    </recommendedName>
</protein>
<evidence type="ECO:0000313" key="2">
    <source>
        <dbReference type="EMBL" id="RDW13239.1"/>
    </source>
</evidence>
<keyword evidence="3" id="KW-1185">Reference proteome</keyword>
<proteinExistence type="predicted"/>
<comment type="caution">
    <text evidence="2">The sequence shown here is derived from an EMBL/GenBank/DDBJ whole genome shotgun (WGS) entry which is preliminary data.</text>
</comment>
<dbReference type="InterPro" id="IPR036291">
    <property type="entry name" value="NAD(P)-bd_dom_sf"/>
</dbReference>
<dbReference type="AlphaFoldDB" id="A0A3D8PDJ1"/>
<reference evidence="2 3" key="1">
    <citation type="submission" date="2018-05" db="EMBL/GenBank/DDBJ databases">
        <title>Whole genome sequencing of Paracoccus thiocyanatus SST.</title>
        <authorList>
            <person name="Ghosh W."/>
            <person name="Rameez M.J."/>
            <person name="Roy C."/>
        </authorList>
    </citation>
    <scope>NUCLEOTIDE SEQUENCE [LARGE SCALE GENOMIC DNA]</scope>
    <source>
        <strain evidence="2 3">SST</strain>
    </source>
</reference>
<dbReference type="RefSeq" id="WP_115755759.1">
    <property type="nucleotide sequence ID" value="NZ_QFCQ01000043.1"/>
</dbReference>
<dbReference type="SUPFAM" id="SSF51735">
    <property type="entry name" value="NAD(P)-binding Rossmann-fold domains"/>
    <property type="match status" value="1"/>
</dbReference>
<dbReference type="Gene3D" id="3.40.50.720">
    <property type="entry name" value="NAD(P)-binding Rossmann-like Domain"/>
    <property type="match status" value="1"/>
</dbReference>
<accession>A0A3D8PDJ1</accession>
<evidence type="ECO:0000313" key="3">
    <source>
        <dbReference type="Proteomes" id="UP000256679"/>
    </source>
</evidence>
<name>A0A3D8PDJ1_9RHOB</name>
<feature type="domain" description="NAD-dependent epimerase/dehydratase" evidence="1">
    <location>
        <begin position="86"/>
        <end position="233"/>
    </location>
</feature>
<evidence type="ECO:0000259" key="1">
    <source>
        <dbReference type="Pfam" id="PF01370"/>
    </source>
</evidence>
<dbReference type="InterPro" id="IPR001509">
    <property type="entry name" value="Epimerase_deHydtase"/>
</dbReference>